<comment type="subcellular location">
    <subcellularLocation>
        <location evidence="1">Cell outer membrane</location>
    </subcellularLocation>
</comment>
<evidence type="ECO:0000259" key="7">
    <source>
        <dbReference type="Pfam" id="PF14322"/>
    </source>
</evidence>
<evidence type="ECO:0000256" key="4">
    <source>
        <dbReference type="ARBA" id="ARBA00023136"/>
    </source>
</evidence>
<dbReference type="InterPro" id="IPR033985">
    <property type="entry name" value="SusD-like_N"/>
</dbReference>
<evidence type="ECO:0000256" key="5">
    <source>
        <dbReference type="ARBA" id="ARBA00023237"/>
    </source>
</evidence>
<dbReference type="AlphaFoldDB" id="A0A840E2Y1"/>
<reference evidence="8 9" key="1">
    <citation type="submission" date="2020-08" db="EMBL/GenBank/DDBJ databases">
        <title>Genomic Encyclopedia of Type Strains, Phase IV (KMG-IV): sequencing the most valuable type-strain genomes for metagenomic binning, comparative biology and taxonomic classification.</title>
        <authorList>
            <person name="Goeker M."/>
        </authorList>
    </citation>
    <scope>NUCLEOTIDE SEQUENCE [LARGE SCALE GENOMIC DNA]</scope>
    <source>
        <strain evidence="8 9">DSM 105137</strain>
    </source>
</reference>
<evidence type="ECO:0000259" key="6">
    <source>
        <dbReference type="Pfam" id="PF07980"/>
    </source>
</evidence>
<dbReference type="CDD" id="cd08977">
    <property type="entry name" value="SusD"/>
    <property type="match status" value="1"/>
</dbReference>
<dbReference type="SUPFAM" id="SSF48452">
    <property type="entry name" value="TPR-like"/>
    <property type="match status" value="1"/>
</dbReference>
<sequence>MKTSTVLSLFGLILLGLTSCSEENLNLRPLSEIGDNAFYTNAEEVEGGVIAIYDGLQQIPIREFALTEMRSDNTRTKSREGDWAQFESFDVKPTNTAIGLYWEANYNAIFRANRVLANLEVVNDTEIRSQFEGEARFARALAHFNLVRAFGGVPILDRVIIQTDTEYFAQSSPEEVLAFVREDLEMAATKLAAKGKYGFGRATSGAARALLGKVLLTQGNHAEAKTVLEQVIASDSYRLLNDYRAVFYNEGNDEILFSINYLDDDSNESQDYSFEFTAGGRVSGLNFPTDDFRAAVSPEDSTRAAVLFNPSAPAEVGKFITQSADGRLAGNDWIVIRYADVLLLYAEAILAGAQSTQSLEAIRAYNQVRARAGLSTLAVDGSATLTKEALLYERRIELAFEDHRFYDLVRFGEAERILGAFAAANGESFTPNDLILPIPQGEVNVSQGLLTQNPGY</sequence>
<dbReference type="Proteomes" id="UP000576209">
    <property type="component" value="Unassembled WGS sequence"/>
</dbReference>
<feature type="domain" description="SusD-like N-terminal" evidence="7">
    <location>
        <begin position="57"/>
        <end position="216"/>
    </location>
</feature>
<organism evidence="8 9">
    <name type="scientific">Neolewinella aquimaris</name>
    <dbReference type="NCBI Taxonomy" id="1835722"/>
    <lineage>
        <taxon>Bacteria</taxon>
        <taxon>Pseudomonadati</taxon>
        <taxon>Bacteroidota</taxon>
        <taxon>Saprospiria</taxon>
        <taxon>Saprospirales</taxon>
        <taxon>Lewinellaceae</taxon>
        <taxon>Neolewinella</taxon>
    </lineage>
</organism>
<dbReference type="Pfam" id="PF14322">
    <property type="entry name" value="SusD-like_3"/>
    <property type="match status" value="1"/>
</dbReference>
<protein>
    <recommendedName>
        <fullName evidence="10">RagB/SusD family nutrient uptake outer membrane protein</fullName>
    </recommendedName>
</protein>
<proteinExistence type="inferred from homology"/>
<evidence type="ECO:0000313" key="9">
    <source>
        <dbReference type="Proteomes" id="UP000576209"/>
    </source>
</evidence>
<accession>A0A840E2Y1</accession>
<keyword evidence="3" id="KW-0732">Signal</keyword>
<dbReference type="InterPro" id="IPR012944">
    <property type="entry name" value="SusD_RagB_dom"/>
</dbReference>
<dbReference type="GO" id="GO:0009279">
    <property type="term" value="C:cell outer membrane"/>
    <property type="evidence" value="ECO:0007669"/>
    <property type="project" value="UniProtKB-SubCell"/>
</dbReference>
<dbReference type="InterPro" id="IPR011990">
    <property type="entry name" value="TPR-like_helical_dom_sf"/>
</dbReference>
<evidence type="ECO:0000256" key="3">
    <source>
        <dbReference type="ARBA" id="ARBA00022729"/>
    </source>
</evidence>
<name>A0A840E2Y1_9BACT</name>
<comment type="similarity">
    <text evidence="2">Belongs to the SusD family.</text>
</comment>
<dbReference type="EMBL" id="JACIFF010000005">
    <property type="protein sequence ID" value="MBB4079571.1"/>
    <property type="molecule type" value="Genomic_DNA"/>
</dbReference>
<feature type="domain" description="RagB/SusD" evidence="6">
    <location>
        <begin position="318"/>
        <end position="456"/>
    </location>
</feature>
<dbReference type="Pfam" id="PF07980">
    <property type="entry name" value="SusD_RagB"/>
    <property type="match status" value="1"/>
</dbReference>
<gene>
    <name evidence="8" type="ORF">GGR28_002196</name>
</gene>
<dbReference type="Gene3D" id="1.25.40.390">
    <property type="match status" value="1"/>
</dbReference>
<evidence type="ECO:0000313" key="8">
    <source>
        <dbReference type="EMBL" id="MBB4079571.1"/>
    </source>
</evidence>
<keyword evidence="4" id="KW-0472">Membrane</keyword>
<evidence type="ECO:0008006" key="10">
    <source>
        <dbReference type="Google" id="ProtNLM"/>
    </source>
</evidence>
<keyword evidence="5" id="KW-0998">Cell outer membrane</keyword>
<evidence type="ECO:0000256" key="1">
    <source>
        <dbReference type="ARBA" id="ARBA00004442"/>
    </source>
</evidence>
<dbReference type="RefSeq" id="WP_183495812.1">
    <property type="nucleotide sequence ID" value="NZ_JACIFF010000005.1"/>
</dbReference>
<comment type="caution">
    <text evidence="8">The sequence shown here is derived from an EMBL/GenBank/DDBJ whole genome shotgun (WGS) entry which is preliminary data.</text>
</comment>
<evidence type="ECO:0000256" key="2">
    <source>
        <dbReference type="ARBA" id="ARBA00006275"/>
    </source>
</evidence>
<dbReference type="PROSITE" id="PS51257">
    <property type="entry name" value="PROKAR_LIPOPROTEIN"/>
    <property type="match status" value="1"/>
</dbReference>
<keyword evidence="9" id="KW-1185">Reference proteome</keyword>